<organism evidence="2">
    <name type="scientific">marine sediment metagenome</name>
    <dbReference type="NCBI Taxonomy" id="412755"/>
    <lineage>
        <taxon>unclassified sequences</taxon>
        <taxon>metagenomes</taxon>
        <taxon>ecological metagenomes</taxon>
    </lineage>
</organism>
<feature type="domain" description="NAD(P)-binding" evidence="1">
    <location>
        <begin position="1"/>
        <end position="168"/>
    </location>
</feature>
<proteinExistence type="predicted"/>
<reference evidence="2" key="1">
    <citation type="journal article" date="2014" name="Front. Microbiol.">
        <title>High frequency of phylogenetically diverse reductive dehalogenase-homologous genes in deep subseafloor sedimentary metagenomes.</title>
        <authorList>
            <person name="Kawai M."/>
            <person name="Futagami T."/>
            <person name="Toyoda A."/>
            <person name="Takaki Y."/>
            <person name="Nishi S."/>
            <person name="Hori S."/>
            <person name="Arai W."/>
            <person name="Tsubouchi T."/>
            <person name="Morono Y."/>
            <person name="Uchiyama I."/>
            <person name="Ito T."/>
            <person name="Fujiyama A."/>
            <person name="Inagaki F."/>
            <person name="Takami H."/>
        </authorList>
    </citation>
    <scope>NUCLEOTIDE SEQUENCE</scope>
    <source>
        <strain evidence="2">Expedition CK06-06</strain>
    </source>
</reference>
<accession>X1GWI6</accession>
<gene>
    <name evidence="2" type="ORF">S03H2_49918</name>
</gene>
<dbReference type="AlphaFoldDB" id="X1GWI6"/>
<dbReference type="InterPro" id="IPR051207">
    <property type="entry name" value="ComplexI_NDUFA9_subunit"/>
</dbReference>
<dbReference type="Pfam" id="PF13460">
    <property type="entry name" value="NAD_binding_10"/>
    <property type="match status" value="1"/>
</dbReference>
<dbReference type="SUPFAM" id="SSF51735">
    <property type="entry name" value="NAD(P)-binding Rossmann-fold domains"/>
    <property type="match status" value="1"/>
</dbReference>
<evidence type="ECO:0000259" key="1">
    <source>
        <dbReference type="Pfam" id="PF13460"/>
    </source>
</evidence>
<dbReference type="GO" id="GO:0044877">
    <property type="term" value="F:protein-containing complex binding"/>
    <property type="evidence" value="ECO:0007669"/>
    <property type="project" value="TreeGrafter"/>
</dbReference>
<protein>
    <recommendedName>
        <fullName evidence="1">NAD(P)-binding domain-containing protein</fullName>
    </recommendedName>
</protein>
<feature type="non-terminal residue" evidence="2">
    <location>
        <position position="1"/>
    </location>
</feature>
<sequence>LVRASSDLAPLAGLPVEICRGDITDEASLQSALQGAVSAVHLVAIIRQTKGATYDAINLSGTKNLVQAAKRVGVKRLVYMSNLGAGPDGRFPLLYTKWRAEEEVRSSGIDFTILRPSVMFGRGDGFVCVLADIIKKLPLVPIIGSGRTKFQLISVEDVATCVAESLTNKRTANQIIPLGGPEHLAYEEIVDLIIEKLKLGRRKVHVPVPLMQAVVWTAEKSSLKLPITSAQLAMLARDNVTDLGVVERVFGFKPVSLGEKID</sequence>
<dbReference type="InterPro" id="IPR036291">
    <property type="entry name" value="NAD(P)-bd_dom_sf"/>
</dbReference>
<feature type="non-terminal residue" evidence="2">
    <location>
        <position position="262"/>
    </location>
</feature>
<dbReference type="PANTHER" id="PTHR12126">
    <property type="entry name" value="NADH-UBIQUINONE OXIDOREDUCTASE 39 KDA SUBUNIT-RELATED"/>
    <property type="match status" value="1"/>
</dbReference>
<evidence type="ECO:0000313" key="2">
    <source>
        <dbReference type="EMBL" id="GAH62301.1"/>
    </source>
</evidence>
<dbReference type="Gene3D" id="3.40.50.720">
    <property type="entry name" value="NAD(P)-binding Rossmann-like Domain"/>
    <property type="match status" value="1"/>
</dbReference>
<dbReference type="PANTHER" id="PTHR12126:SF11">
    <property type="entry name" value="NADH DEHYDROGENASE [UBIQUINONE] 1 ALPHA SUBCOMPLEX SUBUNIT 9, MITOCHONDRIAL"/>
    <property type="match status" value="1"/>
</dbReference>
<comment type="caution">
    <text evidence="2">The sequence shown here is derived from an EMBL/GenBank/DDBJ whole genome shotgun (WGS) entry which is preliminary data.</text>
</comment>
<name>X1GWI6_9ZZZZ</name>
<dbReference type="InterPro" id="IPR016040">
    <property type="entry name" value="NAD(P)-bd_dom"/>
</dbReference>
<dbReference type="EMBL" id="BARU01031570">
    <property type="protein sequence ID" value="GAH62301.1"/>
    <property type="molecule type" value="Genomic_DNA"/>
</dbReference>